<dbReference type="EMBL" id="JARIHO010000006">
    <property type="protein sequence ID" value="KAJ7359964.1"/>
    <property type="molecule type" value="Genomic_DNA"/>
</dbReference>
<dbReference type="AlphaFoldDB" id="A0AAD7AJQ0"/>
<evidence type="ECO:0000313" key="2">
    <source>
        <dbReference type="EMBL" id="KAJ7359964.1"/>
    </source>
</evidence>
<accession>A0AAD7AJQ0</accession>
<keyword evidence="3" id="KW-1185">Reference proteome</keyword>
<proteinExistence type="predicted"/>
<feature type="region of interest" description="Disordered" evidence="1">
    <location>
        <begin position="189"/>
        <end position="242"/>
    </location>
</feature>
<feature type="region of interest" description="Disordered" evidence="1">
    <location>
        <begin position="56"/>
        <end position="95"/>
    </location>
</feature>
<feature type="compositionally biased region" description="Acidic residues" evidence="1">
    <location>
        <begin position="193"/>
        <end position="206"/>
    </location>
</feature>
<reference evidence="2" key="1">
    <citation type="submission" date="2023-03" db="EMBL/GenBank/DDBJ databases">
        <title>Massive genome expansion in bonnet fungi (Mycena s.s.) driven by repeated elements and novel gene families across ecological guilds.</title>
        <authorList>
            <consortium name="Lawrence Berkeley National Laboratory"/>
            <person name="Harder C.B."/>
            <person name="Miyauchi S."/>
            <person name="Viragh M."/>
            <person name="Kuo A."/>
            <person name="Thoen E."/>
            <person name="Andreopoulos B."/>
            <person name="Lu D."/>
            <person name="Skrede I."/>
            <person name="Drula E."/>
            <person name="Henrissat B."/>
            <person name="Morin E."/>
            <person name="Kohler A."/>
            <person name="Barry K."/>
            <person name="LaButti K."/>
            <person name="Morin E."/>
            <person name="Salamov A."/>
            <person name="Lipzen A."/>
            <person name="Mereny Z."/>
            <person name="Hegedus B."/>
            <person name="Baldrian P."/>
            <person name="Stursova M."/>
            <person name="Weitz H."/>
            <person name="Taylor A."/>
            <person name="Grigoriev I.V."/>
            <person name="Nagy L.G."/>
            <person name="Martin F."/>
            <person name="Kauserud H."/>
        </authorList>
    </citation>
    <scope>NUCLEOTIDE SEQUENCE</scope>
    <source>
        <strain evidence="2">CBHHK002</strain>
    </source>
</reference>
<feature type="compositionally biased region" description="Pro residues" evidence="1">
    <location>
        <begin position="221"/>
        <end position="230"/>
    </location>
</feature>
<comment type="caution">
    <text evidence="2">The sequence shown here is derived from an EMBL/GenBank/DDBJ whole genome shotgun (WGS) entry which is preliminary data.</text>
</comment>
<feature type="compositionally biased region" description="Low complexity" evidence="1">
    <location>
        <begin position="84"/>
        <end position="95"/>
    </location>
</feature>
<evidence type="ECO:0000256" key="1">
    <source>
        <dbReference type="SAM" id="MobiDB-lite"/>
    </source>
</evidence>
<feature type="compositionally biased region" description="Basic and acidic residues" evidence="1">
    <location>
        <begin position="73"/>
        <end position="83"/>
    </location>
</feature>
<sequence length="242" mass="26368">MLTPTSIKRTSWTSLAAEVALLPIPNIKAGSTSVRSRFRSASVATPPTPAATVLAARPRRRSETLPKSALKTSLRDGRVRRGSADSGSSGSSSLLSSTESCTVILDVPVLHPTDAALSDFDERCPWDYQDLAELDYTPPATPRSKLHPQTLLARARYVRYLLGLGPLPKRASRVFPDLPPPADWDEVSVAVESESDSDSDSDEEESFLPMTGPRKVRFMVPAPPPSPAPEPEWEEPAWCDFM</sequence>
<name>A0AAD7AJQ0_9AGAR</name>
<organism evidence="2 3">
    <name type="scientific">Mycena albidolilacea</name>
    <dbReference type="NCBI Taxonomy" id="1033008"/>
    <lineage>
        <taxon>Eukaryota</taxon>
        <taxon>Fungi</taxon>
        <taxon>Dikarya</taxon>
        <taxon>Basidiomycota</taxon>
        <taxon>Agaricomycotina</taxon>
        <taxon>Agaricomycetes</taxon>
        <taxon>Agaricomycetidae</taxon>
        <taxon>Agaricales</taxon>
        <taxon>Marasmiineae</taxon>
        <taxon>Mycenaceae</taxon>
        <taxon>Mycena</taxon>
    </lineage>
</organism>
<protein>
    <submittedName>
        <fullName evidence="2">Uncharacterized protein</fullName>
    </submittedName>
</protein>
<dbReference type="Proteomes" id="UP001218218">
    <property type="component" value="Unassembled WGS sequence"/>
</dbReference>
<gene>
    <name evidence="2" type="ORF">DFH08DRAFT_801720</name>
</gene>
<evidence type="ECO:0000313" key="3">
    <source>
        <dbReference type="Proteomes" id="UP001218218"/>
    </source>
</evidence>
<feature type="compositionally biased region" description="Acidic residues" evidence="1">
    <location>
        <begin position="231"/>
        <end position="242"/>
    </location>
</feature>